<comment type="subcellular location">
    <subcellularLocation>
        <location evidence="1">Nucleus</location>
    </subcellularLocation>
</comment>
<dbReference type="PANTHER" id="PTHR21677">
    <property type="entry name" value="CRAMPED PROTEIN"/>
    <property type="match status" value="1"/>
</dbReference>
<dbReference type="RefSeq" id="XP_073973654.1">
    <property type="nucleotide sequence ID" value="XM_074117553.1"/>
</dbReference>
<feature type="compositionally biased region" description="Polar residues" evidence="4">
    <location>
        <begin position="371"/>
        <end position="401"/>
    </location>
</feature>
<dbReference type="GO" id="GO:0005634">
    <property type="term" value="C:nucleus"/>
    <property type="evidence" value="ECO:0007669"/>
    <property type="project" value="UniProtKB-SubCell"/>
</dbReference>
<proteinExistence type="predicted"/>
<reference evidence="5" key="1">
    <citation type="submission" date="2015-05" db="UniProtKB">
        <authorList>
            <consortium name="EnsemblMetazoa"/>
        </authorList>
    </citation>
    <scope>IDENTIFICATION</scope>
</reference>
<feature type="compositionally biased region" description="Polar residues" evidence="4">
    <location>
        <begin position="1"/>
        <end position="25"/>
    </location>
</feature>
<dbReference type="GO" id="GO:0003677">
    <property type="term" value="F:DNA binding"/>
    <property type="evidence" value="ECO:0007669"/>
    <property type="project" value="UniProtKB-KW"/>
</dbReference>
<name>T1HDD9_RHOPR</name>
<dbReference type="Gene3D" id="1.10.10.60">
    <property type="entry name" value="Homeodomain-like"/>
    <property type="match status" value="1"/>
</dbReference>
<dbReference type="GO" id="GO:0007389">
    <property type="term" value="P:pattern specification process"/>
    <property type="evidence" value="ECO:0007669"/>
    <property type="project" value="TreeGrafter"/>
</dbReference>
<keyword evidence="6" id="KW-1185">Reference proteome</keyword>
<dbReference type="SMART" id="SM00717">
    <property type="entry name" value="SANT"/>
    <property type="match status" value="1"/>
</dbReference>
<feature type="region of interest" description="Disordered" evidence="4">
    <location>
        <begin position="1"/>
        <end position="34"/>
    </location>
</feature>
<keyword evidence="3" id="KW-0539">Nucleus</keyword>
<sequence length="869" mass="94630">MDATNFNCNSNDSGGSKTEDSSSPQEKILSSGIQLRTSARVSKKLRLDQEAALAAVNGNNNKKDEVKEDHAVAEKRRVRRAPVLWSPEDQAAFFEALNEHGKNFYAIEKYMASRAKRRGEHSAKNREMSRHFYYRSWHKLSKYVHFPGSINKVTQELYALINFGELRKKVGHITEKNAQKLNELIYSGSTQVRVKGKAWRVKTPVCRALRKLNNFEDDREEIRLPSRVEVFLTARTNRDAVRVQSVGHNPRVRTCLTLDTNTDYLASVLGRRWAAATANPQEVLKVGAKKNAVPTQTTYTVGRVVTSSSVSLQSHEKRIGTAASQVEVLLSQLQVGKTKSALKWQREGSAPDELLDSPVVDPSQIDGAGQLQDNPCNQFLQPPGQQQTNPMPNQQHQSSTNNQDMTLAIPTRIGHLYLMYGSKGVLELEYWWDKIKTEGQSSLPDEKNAAEVDLSKALKKLVSIAKLYHYKIKVECPCGHVCKSSVKPSSGVQSKTAKQSKLPKKVDTTSVAPIPLVKIDTPQVITSAPVTANQLRVGFKQPLLPAPLRTPSDTGSAAEDLRSALHQFRPKYCSRRGRARQRSVVVQRMLPLLPKSKQGPVIVTLQVLPTQSQQSTNSISAGSGPLNVGLAPGAASLVNMSPGLARTVPKLQPTTDPALSAGSATSSASVTAHVAAVPQNFMGDIASSIENKQENLLTSTVPQEQTSATGSVTSLYPNAEIGVIDSDAGSTSLGGLLNIPLPQTNPQIPADDLSLTSTFKGILGYESKSGEELDVTPPTSPSRLLKEGEGQWLSSEVTDFSLSSFLGHLESPVKSNGNSEDTHLSTDVESHFQSLMAENSLDYTAKFADLAAKIVGNTHQPNNISVPPP</sequence>
<evidence type="ECO:0000256" key="4">
    <source>
        <dbReference type="SAM" id="MobiDB-lite"/>
    </source>
</evidence>
<dbReference type="AlphaFoldDB" id="T1HDD9"/>
<dbReference type="VEuPathDB" id="VectorBase:RPRC002056"/>
<evidence type="ECO:0000256" key="2">
    <source>
        <dbReference type="ARBA" id="ARBA00023125"/>
    </source>
</evidence>
<evidence type="ECO:0000256" key="3">
    <source>
        <dbReference type="ARBA" id="ARBA00023242"/>
    </source>
</evidence>
<evidence type="ECO:0000313" key="5">
    <source>
        <dbReference type="EnsemblMetazoa" id="RPRC002056-PA"/>
    </source>
</evidence>
<dbReference type="InterPro" id="IPR055315">
    <property type="entry name" value="Cramped-like"/>
</dbReference>
<dbReference type="InterPro" id="IPR009057">
    <property type="entry name" value="Homeodomain-like_sf"/>
</dbReference>
<dbReference type="Proteomes" id="UP000015103">
    <property type="component" value="Unassembled WGS sequence"/>
</dbReference>
<dbReference type="eggNOG" id="KOG4468">
    <property type="taxonomic scope" value="Eukaryota"/>
</dbReference>
<evidence type="ECO:0000256" key="1">
    <source>
        <dbReference type="ARBA" id="ARBA00004123"/>
    </source>
</evidence>
<dbReference type="EMBL" id="ACPB03000923">
    <property type="status" value="NOT_ANNOTATED_CDS"/>
    <property type="molecule type" value="Genomic_DNA"/>
</dbReference>
<dbReference type="GO" id="GO:0003682">
    <property type="term" value="F:chromatin binding"/>
    <property type="evidence" value="ECO:0007669"/>
    <property type="project" value="InterPro"/>
</dbReference>
<dbReference type="EnsemblMetazoa" id="RPRC002056-RA">
    <property type="protein sequence ID" value="RPRC002056-PA"/>
    <property type="gene ID" value="RPRC002056"/>
</dbReference>
<dbReference type="HOGENOM" id="CLU_330191_0_0_1"/>
<dbReference type="PANTHER" id="PTHR21677:SF1">
    <property type="entry name" value="PROTEIN CRAMPED-LIKE"/>
    <property type="match status" value="1"/>
</dbReference>
<dbReference type="SUPFAM" id="SSF46689">
    <property type="entry name" value="Homeodomain-like"/>
    <property type="match status" value="1"/>
</dbReference>
<feature type="region of interest" description="Disordered" evidence="4">
    <location>
        <begin position="347"/>
        <end position="401"/>
    </location>
</feature>
<dbReference type="FunCoup" id="T1HDD9">
    <property type="interactions" value="315"/>
</dbReference>
<dbReference type="CDD" id="cd00167">
    <property type="entry name" value="SANT"/>
    <property type="match status" value="1"/>
</dbReference>
<accession>T1HDD9</accession>
<dbReference type="InParanoid" id="T1HDD9"/>
<dbReference type="InterPro" id="IPR001005">
    <property type="entry name" value="SANT/Myb"/>
</dbReference>
<organism evidence="5 6">
    <name type="scientific">Rhodnius prolixus</name>
    <name type="common">Triatomid bug</name>
    <dbReference type="NCBI Taxonomy" id="13249"/>
    <lineage>
        <taxon>Eukaryota</taxon>
        <taxon>Metazoa</taxon>
        <taxon>Ecdysozoa</taxon>
        <taxon>Arthropoda</taxon>
        <taxon>Hexapoda</taxon>
        <taxon>Insecta</taxon>
        <taxon>Pterygota</taxon>
        <taxon>Neoptera</taxon>
        <taxon>Paraneoptera</taxon>
        <taxon>Hemiptera</taxon>
        <taxon>Heteroptera</taxon>
        <taxon>Panheteroptera</taxon>
        <taxon>Cimicomorpha</taxon>
        <taxon>Reduviidae</taxon>
        <taxon>Triatominae</taxon>
        <taxon>Rhodnius</taxon>
    </lineage>
</organism>
<protein>
    <submittedName>
        <fullName evidence="5">SANT domain-containing protein</fullName>
    </submittedName>
</protein>
<dbReference type="STRING" id="13249.T1HDD9"/>
<evidence type="ECO:0000313" key="6">
    <source>
        <dbReference type="Proteomes" id="UP000015103"/>
    </source>
</evidence>
<dbReference type="GeneID" id="141448826"/>
<dbReference type="OMA" id="WNIEEAN"/>
<keyword evidence="2" id="KW-0238">DNA-binding</keyword>